<feature type="domain" description="Phage terminase large subunit N-terminal" evidence="1">
    <location>
        <begin position="19"/>
        <end position="230"/>
    </location>
</feature>
<keyword evidence="3" id="KW-1185">Reference proteome</keyword>
<dbReference type="RefSeq" id="WP_008732126.1">
    <property type="nucleotide sequence ID" value="NZ_CP019914.1"/>
</dbReference>
<dbReference type="PANTHER" id="PTHR39184:SF1">
    <property type="entry name" value="PBSX PHAGE TERMINASE LARGE SUBUNIT"/>
    <property type="match status" value="1"/>
</dbReference>
<dbReference type="EMBL" id="CP019914">
    <property type="protein sequence ID" value="ASJ21631.1"/>
    <property type="molecule type" value="Genomic_DNA"/>
</dbReference>
<reference evidence="2 3" key="1">
    <citation type="submission" date="2017-02" db="EMBL/GenBank/DDBJ databases">
        <title>Complete genome sequence of Brachyspira hampsonii genomovar I strain NSH-16 (ATCC BAA-2463).</title>
        <authorList>
            <person name="Mirajkar N.S."/>
            <person name="Gebhart C.J."/>
        </authorList>
    </citation>
    <scope>NUCLEOTIDE SEQUENCE [LARGE SCALE GENOMIC DNA]</scope>
    <source>
        <strain evidence="2 3">NSH-16</strain>
    </source>
</reference>
<dbReference type="Proteomes" id="UP000264880">
    <property type="component" value="Chromosome"/>
</dbReference>
<dbReference type="InterPro" id="IPR027417">
    <property type="entry name" value="P-loop_NTPase"/>
</dbReference>
<dbReference type="InterPro" id="IPR052380">
    <property type="entry name" value="Viral_DNA_packaging_terminase"/>
</dbReference>
<gene>
    <name evidence="2" type="ORF">BHAMNSH16_08255</name>
</gene>
<dbReference type="Pfam" id="PF04466">
    <property type="entry name" value="Terminase_3"/>
    <property type="match status" value="1"/>
</dbReference>
<accession>A0AAC9TTQ2</accession>
<dbReference type="KEGG" id="bhp:BHAMNSH16_08255"/>
<name>A0AAC9TTQ2_9SPIR</name>
<evidence type="ECO:0000259" key="1">
    <source>
        <dbReference type="Pfam" id="PF04466"/>
    </source>
</evidence>
<evidence type="ECO:0000313" key="2">
    <source>
        <dbReference type="EMBL" id="ASJ21631.1"/>
    </source>
</evidence>
<evidence type="ECO:0000313" key="3">
    <source>
        <dbReference type="Proteomes" id="UP000264880"/>
    </source>
</evidence>
<protein>
    <submittedName>
        <fullName evidence="2">Terminase</fullName>
    </submittedName>
</protein>
<dbReference type="PANTHER" id="PTHR39184">
    <property type="match status" value="1"/>
</dbReference>
<proteinExistence type="predicted"/>
<organism evidence="2 3">
    <name type="scientific">Brachyspira hampsonii</name>
    <dbReference type="NCBI Taxonomy" id="1287055"/>
    <lineage>
        <taxon>Bacteria</taxon>
        <taxon>Pseudomonadati</taxon>
        <taxon>Spirochaetota</taxon>
        <taxon>Spirochaetia</taxon>
        <taxon>Brachyspirales</taxon>
        <taxon>Brachyspiraceae</taxon>
        <taxon>Brachyspira</taxon>
    </lineage>
</organism>
<dbReference type="AlphaFoldDB" id="A0AAC9TTQ2"/>
<dbReference type="InterPro" id="IPR035412">
    <property type="entry name" value="Terminase_L_N"/>
</dbReference>
<dbReference type="Gene3D" id="3.40.50.300">
    <property type="entry name" value="P-loop containing nucleotide triphosphate hydrolases"/>
    <property type="match status" value="1"/>
</dbReference>
<sequence>MEIKFNILKPFEKWSNTDKRLKIAFGGRGGGKSESIARILIAKSFEIKGVILCSREIQKSIGYSTYPLLVSIIKELKLESFFNIKRNEIINKVTNCKFIFLGIRECSIEEIKSIYNVRICFIEEAQTLTQRSYEILEPSIRAEKSEIWIAFNPRFETDFIYKTVIKFNLENKFYTDKNNNKYNYQEYEDSNILITFINYDGNYYFSDILNKSRLSTLKLMPKMYDHIWLGKIKNKQGKIFLYSKLKFYDDNLNGLNDIKEKINASEHKAIVDPAFGEYNCFTSAIIYTQIGEDIYLIDAGLIRNDSNSTTDESIINFLSNKNIKKILCESNFAQKELVKRLEKHFEVTPFYVHKNKAERIINASYLIYDKVYFPKSWQKVPDGSDTDKWLKTNNGRGYIALRQLLNFDDSLAGSCIKGDVFSYLDFPDALSSLILFGIEDIIYEENDDKLNLVNAIFGE</sequence>